<feature type="domain" description="Chromo" evidence="5">
    <location>
        <begin position="33"/>
        <end position="91"/>
    </location>
</feature>
<name>A0A9W9VND8_9EURO</name>
<sequence length="1207" mass="135832">MASDVEMGDDSPNQQSDVDSLKSTSPSEPADVYDVEEILAERKSRGKIEYLVKWLGYPVHRSDWEPRVNLDAPEILANWARAKVEIKSKKRKPFDVDAFEEDLKRREDETKARKKARQARRIERDKKLKSIIIWSDDEDSNHCAQISQAGEGVDDIDDLFVAASSKDSDDSSSEGSKVKGPNANSITSGQPPTGTAETPINITETPATKPRSAVGATRASPELIQATTGVSQAPVNPTQDLQGRPKASLGVSQASKDTIQPVATTSQSLQNSSQPTHSPNPNSKTSQGAASKTSASTKFSSNGTKKIHPHPPSNLPGFGDASLAPVPRNAAHHVNTKWLGRGSKWGRDRAPDASELQLLKPAEFTPLKNPQVNNPPITTQISSEQSSRLGDMTPGNSSPSSTRPAESQQVPKDQPTTDLPWPDHAPRNPRSMDPDIGVPRLSGQAVDRDSSSRVSNPSRPVSENHRSLGRLPARRSIQGLNRPFETGPLETQPRREPYRQSDHLWNRSRGYYNRSPSPPSRKMSAPADDFRRHSISSRMPTSGAHTKSYRMNSRDGPPSAAARSGHALNEIEKEELSRMPVGIRTQESLGSPHFLPRGHFWNPREVYAHVFYGPDKTPVGAVRICDLSFEARKDLLSSKAENFRCEMWFKDLCNEYQYAELCQRVIVFFLKHRDLKQKLKFMQASRNFAFGNCWMEGFQDTNPGLLRMAHHLRQRNVMAIFYPQDPKGNVWLAFSRASPDFDFLDLKLDTQKVPNGTPLLLSVRAALPPFSSLSAFEDTPSDMGALLSDDPFAGVEKSTDSTPHIQQVTNVPQNQETGAMAASMLTMEDKEGILKSFFASTLRTSIKDLNRLSDSSTAENFFLFFPPEEEEEFQIMQRWLSWNNMTVYSNRDKNGWSRFMDNSKRGVLIFHESFSEIHSQCPGIAKLMMGEVFNFWSVRLYRKLEWADPHGLCTNDHFQPLFPRGGLILLAEDIFQDLKKTTILIYWFLHFPQRKDWKLVLPPDAWKRLQRQLQQAKDDQETKFLLSIIVSIKKINSIDERCPYFQEDSLRPSEIHEPNSNIVSLPIEGYGSRSEDDHPAIPKGLSQQERDMDHLAEAFAGWTLTKSACFRRMIILSSVQSQPLRNRWRSWGHIILLESDDFFTKFKVREHVIMESLLKERRSNQTATSPADTTPGTPATPADPPVDADPSDFWKRPSEFRQSGSYR</sequence>
<feature type="compositionally biased region" description="Polar residues" evidence="4">
    <location>
        <begin position="368"/>
        <end position="417"/>
    </location>
</feature>
<comment type="subunit">
    <text evidence="2">Component of the NuA4 histone acetyltransferase complex.</text>
</comment>
<feature type="compositionally biased region" description="Polar residues" evidence="4">
    <location>
        <begin position="250"/>
        <end position="282"/>
    </location>
</feature>
<dbReference type="PANTHER" id="PTHR22812">
    <property type="entry name" value="CHROMOBOX PROTEIN"/>
    <property type="match status" value="1"/>
</dbReference>
<feature type="region of interest" description="Disordered" evidence="4">
    <location>
        <begin position="164"/>
        <end position="324"/>
    </location>
</feature>
<protein>
    <recommendedName>
        <fullName evidence="5">Chromo domain-containing protein</fullName>
    </recommendedName>
</protein>
<feature type="compositionally biased region" description="Low complexity" evidence="4">
    <location>
        <begin position="1166"/>
        <end position="1180"/>
    </location>
</feature>
<gene>
    <name evidence="6" type="ORF">N7509_008836</name>
</gene>
<feature type="compositionally biased region" description="Basic and acidic residues" evidence="4">
    <location>
        <begin position="424"/>
        <end position="433"/>
    </location>
</feature>
<organism evidence="6 7">
    <name type="scientific">Penicillium cosmopolitanum</name>
    <dbReference type="NCBI Taxonomy" id="1131564"/>
    <lineage>
        <taxon>Eukaryota</taxon>
        <taxon>Fungi</taxon>
        <taxon>Dikarya</taxon>
        <taxon>Ascomycota</taxon>
        <taxon>Pezizomycotina</taxon>
        <taxon>Eurotiomycetes</taxon>
        <taxon>Eurotiomycetidae</taxon>
        <taxon>Eurotiales</taxon>
        <taxon>Aspergillaceae</taxon>
        <taxon>Penicillium</taxon>
    </lineage>
</organism>
<dbReference type="RefSeq" id="XP_056484093.1">
    <property type="nucleotide sequence ID" value="XM_056633473.1"/>
</dbReference>
<evidence type="ECO:0000256" key="3">
    <source>
        <dbReference type="ARBA" id="ARBA00023242"/>
    </source>
</evidence>
<dbReference type="InterPro" id="IPR023780">
    <property type="entry name" value="Chromo_domain"/>
</dbReference>
<feature type="compositionally biased region" description="Basic and acidic residues" evidence="4">
    <location>
        <begin position="492"/>
        <end position="505"/>
    </location>
</feature>
<proteinExistence type="predicted"/>
<dbReference type="Gene3D" id="2.40.50.40">
    <property type="match status" value="1"/>
</dbReference>
<dbReference type="GO" id="GO:0005634">
    <property type="term" value="C:nucleus"/>
    <property type="evidence" value="ECO:0007669"/>
    <property type="project" value="UniProtKB-SubCell"/>
</dbReference>
<feature type="region of interest" description="Disordered" evidence="4">
    <location>
        <begin position="1"/>
        <end position="34"/>
    </location>
</feature>
<dbReference type="SMART" id="SM00298">
    <property type="entry name" value="CHROMO"/>
    <property type="match status" value="1"/>
</dbReference>
<evidence type="ECO:0000313" key="6">
    <source>
        <dbReference type="EMBL" id="KAJ5386295.1"/>
    </source>
</evidence>
<keyword evidence="7" id="KW-1185">Reference proteome</keyword>
<dbReference type="InterPro" id="IPR051219">
    <property type="entry name" value="Heterochromatin_chromo-domain"/>
</dbReference>
<dbReference type="Proteomes" id="UP001147747">
    <property type="component" value="Unassembled WGS sequence"/>
</dbReference>
<dbReference type="InterPro" id="IPR016197">
    <property type="entry name" value="Chromo-like_dom_sf"/>
</dbReference>
<dbReference type="SUPFAM" id="SSF54160">
    <property type="entry name" value="Chromo domain-like"/>
    <property type="match status" value="1"/>
</dbReference>
<dbReference type="CDD" id="cd18966">
    <property type="entry name" value="chromodomain"/>
    <property type="match status" value="1"/>
</dbReference>
<dbReference type="EMBL" id="JAPZBU010000009">
    <property type="protein sequence ID" value="KAJ5386295.1"/>
    <property type="molecule type" value="Genomic_DNA"/>
</dbReference>
<feature type="compositionally biased region" description="Polar residues" evidence="4">
    <location>
        <begin position="11"/>
        <end position="27"/>
    </location>
</feature>
<dbReference type="AlphaFoldDB" id="A0A9W9VND8"/>
<feature type="compositionally biased region" description="Low complexity" evidence="4">
    <location>
        <begin position="452"/>
        <end position="461"/>
    </location>
</feature>
<dbReference type="Pfam" id="PF00385">
    <property type="entry name" value="Chromo"/>
    <property type="match status" value="1"/>
</dbReference>
<comment type="subcellular location">
    <subcellularLocation>
        <location evidence="1">Nucleus</location>
    </subcellularLocation>
</comment>
<keyword evidence="3" id="KW-0539">Nucleus</keyword>
<feature type="compositionally biased region" description="Polar residues" evidence="4">
    <location>
        <begin position="536"/>
        <end position="551"/>
    </location>
</feature>
<accession>A0A9W9VND8</accession>
<feature type="region of interest" description="Disordered" evidence="4">
    <location>
        <begin position="1161"/>
        <end position="1207"/>
    </location>
</feature>
<feature type="compositionally biased region" description="Polar residues" evidence="4">
    <location>
        <begin position="182"/>
        <end position="206"/>
    </location>
</feature>
<dbReference type="OrthoDB" id="1918685at2759"/>
<evidence type="ECO:0000313" key="7">
    <source>
        <dbReference type="Proteomes" id="UP001147747"/>
    </source>
</evidence>
<feature type="compositionally biased region" description="Low complexity" evidence="4">
    <location>
        <begin position="283"/>
        <end position="301"/>
    </location>
</feature>
<evidence type="ECO:0000256" key="1">
    <source>
        <dbReference type="ARBA" id="ARBA00004123"/>
    </source>
</evidence>
<dbReference type="PROSITE" id="PS50013">
    <property type="entry name" value="CHROMO_2"/>
    <property type="match status" value="1"/>
</dbReference>
<dbReference type="InterPro" id="IPR000953">
    <property type="entry name" value="Chromo/chromo_shadow_dom"/>
</dbReference>
<feature type="compositionally biased region" description="Polar residues" evidence="4">
    <location>
        <begin position="225"/>
        <end position="241"/>
    </location>
</feature>
<evidence type="ECO:0000259" key="5">
    <source>
        <dbReference type="PROSITE" id="PS50013"/>
    </source>
</evidence>
<evidence type="ECO:0000256" key="4">
    <source>
        <dbReference type="SAM" id="MobiDB-lite"/>
    </source>
</evidence>
<reference evidence="6" key="1">
    <citation type="submission" date="2022-12" db="EMBL/GenBank/DDBJ databases">
        <authorList>
            <person name="Petersen C."/>
        </authorList>
    </citation>
    <scope>NUCLEOTIDE SEQUENCE</scope>
    <source>
        <strain evidence="6">IBT 29677</strain>
    </source>
</reference>
<dbReference type="GO" id="GO:0006338">
    <property type="term" value="P:chromatin remodeling"/>
    <property type="evidence" value="ECO:0007669"/>
    <property type="project" value="UniProtKB-ARBA"/>
</dbReference>
<feature type="region of interest" description="Disordered" evidence="4">
    <location>
        <begin position="362"/>
        <end position="565"/>
    </location>
</feature>
<reference evidence="6" key="2">
    <citation type="journal article" date="2023" name="IMA Fungus">
        <title>Comparative genomic study of the Penicillium genus elucidates a diverse pangenome and 15 lateral gene transfer events.</title>
        <authorList>
            <person name="Petersen C."/>
            <person name="Sorensen T."/>
            <person name="Nielsen M.R."/>
            <person name="Sondergaard T.E."/>
            <person name="Sorensen J.L."/>
            <person name="Fitzpatrick D.A."/>
            <person name="Frisvad J.C."/>
            <person name="Nielsen K.L."/>
        </authorList>
    </citation>
    <scope>NUCLEOTIDE SEQUENCE</scope>
    <source>
        <strain evidence="6">IBT 29677</strain>
    </source>
</reference>
<dbReference type="GeneID" id="81372453"/>
<comment type="caution">
    <text evidence="6">The sequence shown here is derived from an EMBL/GenBank/DDBJ whole genome shotgun (WGS) entry which is preliminary data.</text>
</comment>
<evidence type="ECO:0000256" key="2">
    <source>
        <dbReference type="ARBA" id="ARBA00011353"/>
    </source>
</evidence>